<organism evidence="1">
    <name type="scientific">viral metagenome</name>
    <dbReference type="NCBI Taxonomy" id="1070528"/>
    <lineage>
        <taxon>unclassified sequences</taxon>
        <taxon>metagenomes</taxon>
        <taxon>organismal metagenomes</taxon>
    </lineage>
</organism>
<reference evidence="1" key="1">
    <citation type="submission" date="2020-03" db="EMBL/GenBank/DDBJ databases">
        <title>The deep terrestrial virosphere.</title>
        <authorList>
            <person name="Holmfeldt K."/>
            <person name="Nilsson E."/>
            <person name="Simone D."/>
            <person name="Lopez-Fernandez M."/>
            <person name="Wu X."/>
            <person name="de Brujin I."/>
            <person name="Lundin D."/>
            <person name="Andersson A."/>
            <person name="Bertilsson S."/>
            <person name="Dopson M."/>
        </authorList>
    </citation>
    <scope>NUCLEOTIDE SEQUENCE</scope>
    <source>
        <strain evidence="1">TM448B02294</strain>
    </source>
</reference>
<sequence>MIKINDELVVSAIFDVGVFKDNFAVASMPDKNNQYGENIQTKYNLTKQDFTNLEIIIATAIYKYIKEGRFERDL</sequence>
<evidence type="ECO:0000313" key="1">
    <source>
        <dbReference type="EMBL" id="QJI01122.1"/>
    </source>
</evidence>
<protein>
    <submittedName>
        <fullName evidence="1">Uncharacterized protein</fullName>
    </submittedName>
</protein>
<accession>A0A6M3XTF0</accession>
<dbReference type="EMBL" id="MT144899">
    <property type="protein sequence ID" value="QJI01122.1"/>
    <property type="molecule type" value="Genomic_DNA"/>
</dbReference>
<name>A0A6M3XTF0_9ZZZZ</name>
<gene>
    <name evidence="1" type="ORF">TM448B02294_0015</name>
</gene>
<dbReference type="AlphaFoldDB" id="A0A6M3XTF0"/>
<proteinExistence type="predicted"/>